<dbReference type="AlphaFoldDB" id="H1XSR1"/>
<dbReference type="InterPro" id="IPR050883">
    <property type="entry name" value="PNGase"/>
</dbReference>
<dbReference type="EMBL" id="CM001402">
    <property type="protein sequence ID" value="EHO40288.1"/>
    <property type="molecule type" value="Genomic_DNA"/>
</dbReference>
<dbReference type="InterPro" id="IPR005887">
    <property type="entry name" value="GH92_a_mannosidase_put"/>
</dbReference>
<dbReference type="Gene3D" id="1.20.1610.10">
    <property type="entry name" value="alpha-1,2-mannosidases domains"/>
    <property type="match status" value="1"/>
</dbReference>
<dbReference type="InterPro" id="IPR008928">
    <property type="entry name" value="6-hairpin_glycosidase_sf"/>
</dbReference>
<dbReference type="Gene3D" id="3.30.2080.10">
    <property type="entry name" value="GH92 mannosidase domain"/>
    <property type="match status" value="1"/>
</dbReference>
<dbReference type="InterPro" id="IPR041371">
    <property type="entry name" value="GH92_N"/>
</dbReference>
<evidence type="ECO:0000313" key="4">
    <source>
        <dbReference type="EMBL" id="EHO40288.1"/>
    </source>
</evidence>
<dbReference type="eggNOG" id="COG3537">
    <property type="taxonomic scope" value="Bacteria"/>
</dbReference>
<dbReference type="GO" id="GO:0030246">
    <property type="term" value="F:carbohydrate binding"/>
    <property type="evidence" value="ECO:0007669"/>
    <property type="project" value="InterPro"/>
</dbReference>
<dbReference type="FunFam" id="3.30.2080.10:FF:000001">
    <property type="entry name" value="Alpha-1,2-mannosidase subfamily"/>
    <property type="match status" value="1"/>
</dbReference>
<dbReference type="PROSITE" id="PS51257">
    <property type="entry name" value="PROKAR_LIPOPROTEIN"/>
    <property type="match status" value="1"/>
</dbReference>
<dbReference type="InParanoid" id="H1XSR1"/>
<dbReference type="Pfam" id="PF07971">
    <property type="entry name" value="Glyco_hydro_92"/>
    <property type="match status" value="1"/>
</dbReference>
<dbReference type="Proteomes" id="UP000183868">
    <property type="component" value="Chromosome"/>
</dbReference>
<proteinExistence type="predicted"/>
<dbReference type="STRING" id="880073.Cabys_3487"/>
<accession>H1XSR1</accession>
<dbReference type="OrthoDB" id="9804511at2"/>
<dbReference type="GO" id="GO:0006516">
    <property type="term" value="P:glycoprotein catabolic process"/>
    <property type="evidence" value="ECO:0007669"/>
    <property type="project" value="TreeGrafter"/>
</dbReference>
<dbReference type="KEGG" id="caby:Cabys_3487"/>
<sequence length="767" mass="87092">MNICKSLLFLIFTVTLIGCQNQNKDFTQYVNPFIGTGGHGHTFPGATVPFGMVQLSPDTRISGWDACGGYHYSDSTIIGFSHTHLSGTGCIDYGDILFMPTVGKLHLQPGTEENPQSGYRSRFSHEKEMAEAGYYRVFLDDYQIQVELTATQRVGFHKYTFSASDEAQIIIDLLHGLGPDNVIEAKLNFVNDSLITGLRRSEGWARDQKVYFAALFSRPFEEYGIAVDNKLEKSRRTATGKNIKAYVKYKTGQSEAILVKVGISAVSEEGALKNLKKEAPDWDFERIRTRAKEAWNRHFNKIEVQGGTREQRITFYTALYHAMIAPNLFMDVDGKYRGMDGKIHQAKDFVNYTIFSLWDTFRAAHPLFTIIDQKRTIDFIRTLLAKYQEGGILPIWELAGNYTGTMIGYHAIPVIVDAYIKGIRDFDAELAYQAMKHSAMQDHRGLKYYKTLGYIPFDKEAHQSVSRTVEYAYDDWCIAQMAKALGKDKDFKLFNARAQFYKNVFDAEIGFMRGKDSNGQWRIPFDPAAIHTKGGEDFTEGNSWQYTFFAPQDLENFIELFGGAEPFVKKLDSLFYQEPPENPSLPDITGLLGQYAQGNEPSHHIAYLYNYAGKPWKTQRIVRTIVDSLYTANPDGLCGNEDCGQMSAWYIFSAMGFYPVCPGLKEYVFGSPIFDKVTIYLENGRQFTIKTENNGKDNLYIQSVKKDDLSYSKTYITHDDILNGGTLTFKMGDKPNKYWGVHKDDLPHSSVDIKLSVDELKAFLQKQ</sequence>
<reference evidence="4 5" key="1">
    <citation type="submission" date="2011-09" db="EMBL/GenBank/DDBJ databases">
        <title>The permanent draft genome of Caldithrix abyssi DSM 13497.</title>
        <authorList>
            <consortium name="US DOE Joint Genome Institute (JGI-PGF)"/>
            <person name="Lucas S."/>
            <person name="Han J."/>
            <person name="Lapidus A."/>
            <person name="Bruce D."/>
            <person name="Goodwin L."/>
            <person name="Pitluck S."/>
            <person name="Peters L."/>
            <person name="Kyrpides N."/>
            <person name="Mavromatis K."/>
            <person name="Ivanova N."/>
            <person name="Mikhailova N."/>
            <person name="Chertkov O."/>
            <person name="Detter J.C."/>
            <person name="Tapia R."/>
            <person name="Han C."/>
            <person name="Land M."/>
            <person name="Hauser L."/>
            <person name="Markowitz V."/>
            <person name="Cheng J.-F."/>
            <person name="Hugenholtz P."/>
            <person name="Woyke T."/>
            <person name="Wu D."/>
            <person name="Spring S."/>
            <person name="Brambilla E."/>
            <person name="Klenk H.-P."/>
            <person name="Eisen J.A."/>
        </authorList>
    </citation>
    <scope>NUCLEOTIDE SEQUENCE [LARGE SCALE GENOMIC DNA]</scope>
    <source>
        <strain evidence="4 5">DSM 13497</strain>
    </source>
</reference>
<reference evidence="3 6" key="2">
    <citation type="submission" date="2016-11" db="EMBL/GenBank/DDBJ databases">
        <title>Genomic analysis of Caldithrix abyssi and proposal of a novel bacterial phylum Caldithrichaeota.</title>
        <authorList>
            <person name="Kublanov I."/>
            <person name="Sigalova O."/>
            <person name="Gavrilov S."/>
            <person name="Lebedinsky A."/>
            <person name="Ivanova N."/>
            <person name="Daum C."/>
            <person name="Reddy T."/>
            <person name="Klenk H.P."/>
            <person name="Goker M."/>
            <person name="Reva O."/>
            <person name="Miroshnichenko M."/>
            <person name="Kyprides N."/>
            <person name="Woyke T."/>
            <person name="Gelfand M."/>
        </authorList>
    </citation>
    <scope>NUCLEOTIDE SEQUENCE [LARGE SCALE GENOMIC DNA]</scope>
    <source>
        <strain evidence="3 6">LF13</strain>
    </source>
</reference>
<dbReference type="Gene3D" id="2.70.98.10">
    <property type="match status" value="1"/>
</dbReference>
<feature type="domain" description="Glycosyl hydrolase family 92 N-terminal" evidence="2">
    <location>
        <begin position="29"/>
        <end position="264"/>
    </location>
</feature>
<dbReference type="RefSeq" id="WP_006927237.1">
    <property type="nucleotide sequence ID" value="NZ_CM001402.1"/>
</dbReference>
<dbReference type="FunFam" id="1.20.1050.60:FF:000001">
    <property type="entry name" value="Putative alpha-1,2-mannosidase"/>
    <property type="match status" value="1"/>
</dbReference>
<dbReference type="SUPFAM" id="SSF48208">
    <property type="entry name" value="Six-hairpin glycosidases"/>
    <property type="match status" value="1"/>
</dbReference>
<organism evidence="4 5">
    <name type="scientific">Caldithrix abyssi DSM 13497</name>
    <dbReference type="NCBI Taxonomy" id="880073"/>
    <lineage>
        <taxon>Bacteria</taxon>
        <taxon>Pseudomonadati</taxon>
        <taxon>Calditrichota</taxon>
        <taxon>Calditrichia</taxon>
        <taxon>Calditrichales</taxon>
        <taxon>Calditrichaceae</taxon>
        <taxon>Caldithrix</taxon>
    </lineage>
</organism>
<dbReference type="Gene3D" id="1.20.1050.60">
    <property type="entry name" value="alpha-1,2-mannosidase"/>
    <property type="match status" value="1"/>
</dbReference>
<protein>
    <submittedName>
        <fullName evidence="3 4">Alpha-1,2-mannosidase</fullName>
    </submittedName>
</protein>
<dbReference type="PaxDb" id="880073-Calab_0645"/>
<name>H1XSR1_CALAY</name>
<evidence type="ECO:0000259" key="2">
    <source>
        <dbReference type="Pfam" id="PF17678"/>
    </source>
</evidence>
<evidence type="ECO:0000313" key="5">
    <source>
        <dbReference type="Proteomes" id="UP000004671"/>
    </source>
</evidence>
<feature type="domain" description="Glycosyl hydrolase family 92" evidence="1">
    <location>
        <begin position="271"/>
        <end position="733"/>
    </location>
</feature>
<dbReference type="Pfam" id="PF17678">
    <property type="entry name" value="Glyco_hydro_92N"/>
    <property type="match status" value="1"/>
</dbReference>
<keyword evidence="5" id="KW-1185">Reference proteome</keyword>
<evidence type="ECO:0000313" key="3">
    <source>
        <dbReference type="EMBL" id="APF20233.1"/>
    </source>
</evidence>
<dbReference type="InterPro" id="IPR014718">
    <property type="entry name" value="GH-type_carb-bd"/>
</dbReference>
<dbReference type="PANTHER" id="PTHR12143">
    <property type="entry name" value="PEPTIDE N-GLYCANASE PNGASE -RELATED"/>
    <property type="match status" value="1"/>
</dbReference>
<dbReference type="GO" id="GO:0005829">
    <property type="term" value="C:cytosol"/>
    <property type="evidence" value="ECO:0007669"/>
    <property type="project" value="TreeGrafter"/>
</dbReference>
<evidence type="ECO:0000259" key="1">
    <source>
        <dbReference type="Pfam" id="PF07971"/>
    </source>
</evidence>
<dbReference type="NCBIfam" id="TIGR01180">
    <property type="entry name" value="aman2_put"/>
    <property type="match status" value="1"/>
</dbReference>
<gene>
    <name evidence="3" type="ORF">Cabys_3487</name>
    <name evidence="4" type="ORF">Calab_0645</name>
</gene>
<evidence type="ECO:0000313" key="6">
    <source>
        <dbReference type="Proteomes" id="UP000183868"/>
    </source>
</evidence>
<dbReference type="Proteomes" id="UP000004671">
    <property type="component" value="Chromosome"/>
</dbReference>
<dbReference type="PANTHER" id="PTHR12143:SF39">
    <property type="entry name" value="SECRETED PROTEIN"/>
    <property type="match status" value="1"/>
</dbReference>
<dbReference type="InterPro" id="IPR012939">
    <property type="entry name" value="Glyco_hydro_92"/>
</dbReference>
<dbReference type="GO" id="GO:0005975">
    <property type="term" value="P:carbohydrate metabolic process"/>
    <property type="evidence" value="ECO:0007669"/>
    <property type="project" value="InterPro"/>
</dbReference>
<dbReference type="HOGENOM" id="CLU_003690_2_2_0"/>
<dbReference type="EMBL" id="CP018099">
    <property type="protein sequence ID" value="APF20233.1"/>
    <property type="molecule type" value="Genomic_DNA"/>
</dbReference>
<dbReference type="GO" id="GO:0000224">
    <property type="term" value="F:peptide-N4-(N-acetyl-beta-glucosaminyl)asparagine amidase activity"/>
    <property type="evidence" value="ECO:0007669"/>
    <property type="project" value="TreeGrafter"/>
</dbReference>